<dbReference type="GeneID" id="106805745"/>
<protein>
    <submittedName>
        <fullName evidence="5">Uncharacterized protein LOC106805745</fullName>
    </submittedName>
</protein>
<name>A0ABM1DSM6_PRICU</name>
<dbReference type="InterPro" id="IPR001878">
    <property type="entry name" value="Znf_CCHC"/>
</dbReference>
<dbReference type="PANTHER" id="PTHR33198">
    <property type="entry name" value="ANK_REP_REGION DOMAIN-CONTAINING PROTEIN-RELATED"/>
    <property type="match status" value="1"/>
</dbReference>
<evidence type="ECO:0000313" key="5">
    <source>
        <dbReference type="RefSeq" id="XP_014662947.1"/>
    </source>
</evidence>
<organism evidence="4 5">
    <name type="scientific">Priapulus caudatus</name>
    <name type="common">Priapulid worm</name>
    <dbReference type="NCBI Taxonomy" id="37621"/>
    <lineage>
        <taxon>Eukaryota</taxon>
        <taxon>Metazoa</taxon>
        <taxon>Ecdysozoa</taxon>
        <taxon>Scalidophora</taxon>
        <taxon>Priapulida</taxon>
        <taxon>Priapulimorpha</taxon>
        <taxon>Priapulimorphida</taxon>
        <taxon>Priapulidae</taxon>
        <taxon>Priapulus</taxon>
    </lineage>
</organism>
<reference evidence="5" key="1">
    <citation type="submission" date="2025-08" db="UniProtKB">
        <authorList>
            <consortium name="RefSeq"/>
        </authorList>
    </citation>
    <scope>IDENTIFICATION</scope>
</reference>
<keyword evidence="1" id="KW-0862">Zinc</keyword>
<feature type="domain" description="CCHC-type" evidence="3">
    <location>
        <begin position="194"/>
        <end position="207"/>
    </location>
</feature>
<keyword evidence="1" id="KW-0479">Metal-binding</keyword>
<accession>A0ABM1DSM6</accession>
<dbReference type="Proteomes" id="UP000695022">
    <property type="component" value="Unplaced"/>
</dbReference>
<feature type="region of interest" description="Disordered" evidence="2">
    <location>
        <begin position="144"/>
        <end position="165"/>
    </location>
</feature>
<keyword evidence="4" id="KW-1185">Reference proteome</keyword>
<dbReference type="PANTHER" id="PTHR33198:SF19">
    <property type="entry name" value="CCHC-TYPE DOMAIN-CONTAINING PROTEIN"/>
    <property type="match status" value="1"/>
</dbReference>
<dbReference type="InterPro" id="IPR036875">
    <property type="entry name" value="Znf_CCHC_sf"/>
</dbReference>
<dbReference type="SUPFAM" id="SSF57756">
    <property type="entry name" value="Retrovirus zinc finger-like domains"/>
    <property type="match status" value="1"/>
</dbReference>
<evidence type="ECO:0000259" key="3">
    <source>
        <dbReference type="PROSITE" id="PS50158"/>
    </source>
</evidence>
<gene>
    <name evidence="5" type="primary">LOC106805745</name>
</gene>
<feature type="compositionally biased region" description="Basic residues" evidence="2">
    <location>
        <begin position="148"/>
        <end position="157"/>
    </location>
</feature>
<sequence length="332" mass="37601">MTGMNVDDKGRMKALLLYYAGEHVHDTFETLTLIAAEADDVYKEPRKNTDKHEQEFRKIEQLPGETIDAFHTRLLQKANFCDFHDKDKEVRLQLVSGTTSRHVQYKGNKISRDKLPLAGLLEEARAHELANAESDNLVRKEVSYVKPHSQHTQKSRTRTPLQNSAKKTQSARQCWFCGGEYPHSSTCPARDKTCSSCGKVGHFAKVCHSKEQSNSKPSPKPKFRGFGKKFPTKKVSHIQEHSSDDEIYSLKENDGRPPHTEITLGDSQKITMVIDSGCPRNIISEKTLSGFDKMPCLKPSDVKLYPYMSNEPLPIQKKFKSRMSCGPTQQCC</sequence>
<keyword evidence="1" id="KW-0863">Zinc-finger</keyword>
<evidence type="ECO:0000256" key="2">
    <source>
        <dbReference type="SAM" id="MobiDB-lite"/>
    </source>
</evidence>
<dbReference type="SMART" id="SM00343">
    <property type="entry name" value="ZnF_C2HC"/>
    <property type="match status" value="2"/>
</dbReference>
<proteinExistence type="predicted"/>
<dbReference type="PROSITE" id="PS50158">
    <property type="entry name" value="ZF_CCHC"/>
    <property type="match status" value="1"/>
</dbReference>
<evidence type="ECO:0000256" key="1">
    <source>
        <dbReference type="PROSITE-ProRule" id="PRU00047"/>
    </source>
</evidence>
<dbReference type="RefSeq" id="XP_014662947.1">
    <property type="nucleotide sequence ID" value="XM_014807461.1"/>
</dbReference>
<dbReference type="Gene3D" id="4.10.60.10">
    <property type="entry name" value="Zinc finger, CCHC-type"/>
    <property type="match status" value="1"/>
</dbReference>
<evidence type="ECO:0000313" key="4">
    <source>
        <dbReference type="Proteomes" id="UP000695022"/>
    </source>
</evidence>